<gene>
    <name evidence="2" type="ORF">QNH24_11500</name>
</gene>
<dbReference type="SUPFAM" id="SSF47413">
    <property type="entry name" value="lambda repressor-like DNA-binding domains"/>
    <property type="match status" value="1"/>
</dbReference>
<dbReference type="Pfam" id="PF01381">
    <property type="entry name" value="HTH_3"/>
    <property type="match status" value="1"/>
</dbReference>
<dbReference type="RefSeq" id="WP_283872291.1">
    <property type="nucleotide sequence ID" value="NZ_CP126101.1"/>
</dbReference>
<dbReference type="InterPro" id="IPR010982">
    <property type="entry name" value="Lambda_DNA-bd_dom_sf"/>
</dbReference>
<dbReference type="GO" id="GO:0003677">
    <property type="term" value="F:DNA binding"/>
    <property type="evidence" value="ECO:0007669"/>
    <property type="project" value="InterPro"/>
</dbReference>
<evidence type="ECO:0000313" key="3">
    <source>
        <dbReference type="Proteomes" id="UP001178322"/>
    </source>
</evidence>
<dbReference type="Proteomes" id="UP001178322">
    <property type="component" value="Chromosome"/>
</dbReference>
<dbReference type="InterPro" id="IPR001387">
    <property type="entry name" value="Cro/C1-type_HTH"/>
</dbReference>
<accession>A0AAX3X0Y8</accession>
<dbReference type="AlphaFoldDB" id="A0AAX3X0Y8"/>
<evidence type="ECO:0000313" key="2">
    <source>
        <dbReference type="EMBL" id="WHY53826.1"/>
    </source>
</evidence>
<dbReference type="CDD" id="cd00093">
    <property type="entry name" value="HTH_XRE"/>
    <property type="match status" value="1"/>
</dbReference>
<proteinExistence type="predicted"/>
<organism evidence="2 3">
    <name type="scientific">Lysinibacillus pakistanensis</name>
    <dbReference type="NCBI Taxonomy" id="759811"/>
    <lineage>
        <taxon>Bacteria</taxon>
        <taxon>Bacillati</taxon>
        <taxon>Bacillota</taxon>
        <taxon>Bacilli</taxon>
        <taxon>Bacillales</taxon>
        <taxon>Bacillaceae</taxon>
        <taxon>Lysinibacillus</taxon>
    </lineage>
</organism>
<name>A0AAX3X0Y8_9BACI</name>
<evidence type="ECO:0000259" key="1">
    <source>
        <dbReference type="PROSITE" id="PS50943"/>
    </source>
</evidence>
<feature type="domain" description="HTH cro/C1-type" evidence="1">
    <location>
        <begin position="7"/>
        <end position="64"/>
    </location>
</feature>
<reference evidence="2" key="1">
    <citation type="submission" date="2023-05" db="EMBL/GenBank/DDBJ databases">
        <title>Comparative genomics of Bacillaceae isolates and their secondary metabolite potential.</title>
        <authorList>
            <person name="Song L."/>
            <person name="Nielsen L.J."/>
            <person name="Mohite O."/>
            <person name="Xu X."/>
            <person name="Weber T."/>
            <person name="Kovacs A.T."/>
        </authorList>
    </citation>
    <scope>NUCLEOTIDE SEQUENCE</scope>
    <source>
        <strain evidence="2">LY1</strain>
    </source>
</reference>
<dbReference type="SMART" id="SM00530">
    <property type="entry name" value="HTH_XRE"/>
    <property type="match status" value="1"/>
</dbReference>
<dbReference type="Gene3D" id="1.10.260.40">
    <property type="entry name" value="lambda repressor-like DNA-binding domains"/>
    <property type="match status" value="1"/>
</dbReference>
<protein>
    <submittedName>
        <fullName evidence="2">Helix-turn-helix transcriptional regulator</fullName>
    </submittedName>
</protein>
<dbReference type="EMBL" id="CP126101">
    <property type="protein sequence ID" value="WHY53826.1"/>
    <property type="molecule type" value="Genomic_DNA"/>
</dbReference>
<dbReference type="PROSITE" id="PS50943">
    <property type="entry name" value="HTH_CROC1"/>
    <property type="match status" value="1"/>
</dbReference>
<sequence length="123" mass="14279">MSLGELLKELRGDEALRDAAKRMNITYSYLAMLERGRDRRTGSPIKPTPETLQQIAKAYKYDYFKLIEVAGFSDDTSYNLALKEPFAHNPTLQQWYKSLPYCNEQDVKKLKIIWDVFHEGGDN</sequence>